<feature type="compositionally biased region" description="Basic and acidic residues" evidence="7">
    <location>
        <begin position="48"/>
        <end position="62"/>
    </location>
</feature>
<evidence type="ECO:0000313" key="10">
    <source>
        <dbReference type="Proteomes" id="UP001150925"/>
    </source>
</evidence>
<dbReference type="AlphaFoldDB" id="A0A9W8B294"/>
<dbReference type="GO" id="GO:0003677">
    <property type="term" value="F:DNA binding"/>
    <property type="evidence" value="ECO:0007669"/>
    <property type="project" value="UniProtKB-KW"/>
</dbReference>
<dbReference type="GO" id="GO:0046983">
    <property type="term" value="F:protein dimerization activity"/>
    <property type="evidence" value="ECO:0007669"/>
    <property type="project" value="InterPro"/>
</dbReference>
<comment type="caution">
    <text evidence="9">The sequence shown here is derived from an EMBL/GenBank/DDBJ whole genome shotgun (WGS) entry which is preliminary data.</text>
</comment>
<accession>A0A9W8B294</accession>
<dbReference type="InterPro" id="IPR036638">
    <property type="entry name" value="HLH_DNA-bd_sf"/>
</dbReference>
<dbReference type="Gene3D" id="4.10.280.10">
    <property type="entry name" value="Helix-loop-helix DNA-binding domain"/>
    <property type="match status" value="1"/>
</dbReference>
<evidence type="ECO:0000256" key="1">
    <source>
        <dbReference type="ARBA" id="ARBA00023015"/>
    </source>
</evidence>
<protein>
    <recommendedName>
        <fullName evidence="8">BHLH domain-containing protein</fullName>
    </recommendedName>
</protein>
<evidence type="ECO:0000256" key="6">
    <source>
        <dbReference type="SAM" id="Coils"/>
    </source>
</evidence>
<gene>
    <name evidence="9" type="ORF">IWQ62_000026</name>
</gene>
<evidence type="ECO:0000256" key="3">
    <source>
        <dbReference type="ARBA" id="ARBA00023159"/>
    </source>
</evidence>
<dbReference type="GO" id="GO:0003700">
    <property type="term" value="F:DNA-binding transcription factor activity"/>
    <property type="evidence" value="ECO:0007669"/>
    <property type="project" value="TreeGrafter"/>
</dbReference>
<dbReference type="EMBL" id="JANBPY010000001">
    <property type="protein sequence ID" value="KAJ1970299.1"/>
    <property type="molecule type" value="Genomic_DNA"/>
</dbReference>
<feature type="domain" description="BHLH" evidence="8">
    <location>
        <begin position="51"/>
        <end position="103"/>
    </location>
</feature>
<keyword evidence="10" id="KW-1185">Reference proteome</keyword>
<feature type="coiled-coil region" evidence="6">
    <location>
        <begin position="100"/>
        <end position="134"/>
    </location>
</feature>
<organism evidence="9 10">
    <name type="scientific">Dispira parvispora</name>
    <dbReference type="NCBI Taxonomy" id="1520584"/>
    <lineage>
        <taxon>Eukaryota</taxon>
        <taxon>Fungi</taxon>
        <taxon>Fungi incertae sedis</taxon>
        <taxon>Zoopagomycota</taxon>
        <taxon>Kickxellomycotina</taxon>
        <taxon>Dimargaritomycetes</taxon>
        <taxon>Dimargaritales</taxon>
        <taxon>Dimargaritaceae</taxon>
        <taxon>Dispira</taxon>
    </lineage>
</organism>
<keyword evidence="4" id="KW-0804">Transcription</keyword>
<dbReference type="GO" id="GO:0090575">
    <property type="term" value="C:RNA polymerase II transcription regulator complex"/>
    <property type="evidence" value="ECO:0007669"/>
    <property type="project" value="TreeGrafter"/>
</dbReference>
<keyword evidence="6" id="KW-0175">Coiled coil</keyword>
<dbReference type="PROSITE" id="PS50888">
    <property type="entry name" value="BHLH"/>
    <property type="match status" value="1"/>
</dbReference>
<feature type="region of interest" description="Disordered" evidence="7">
    <location>
        <begin position="319"/>
        <end position="343"/>
    </location>
</feature>
<dbReference type="PANTHER" id="PTHR10328">
    <property type="entry name" value="PROTEIN MAX MYC-ASSOCIATED FACTOR X"/>
    <property type="match status" value="1"/>
</dbReference>
<sequence length="343" mass="37539">MHCSPQSISSVIHTSEPLECILSPSPGSTGLSILTTEGKRGQTKKRSSSADRRANHNRTERTRRELLNRDFQILAKEVPKLTSIRRPSKSQVVQAACHYLKKLKKRNESQSQEIRKLEEEASDLYSQLNELRKELGMGELKPPTRKPQETSWSSSSSESSDLLLSPDDIPAKPARSQSPAISEIDGDQSILATGVSDEDSTTPLQPDALTIGSDHLLKTVLGWQTDPLTPHSPMGFPVGVPMSSPEEITMDPQAPFGVPATHHSTPLNPWSIPLSSATSLSLPTTQLTLSMDTHGTTILSPPIQSPVDFSGYPLMRNESLSSSLPSRDRQAATPYPHPFSLYH</sequence>
<proteinExistence type="predicted"/>
<name>A0A9W8B294_9FUNG</name>
<reference evidence="9" key="1">
    <citation type="submission" date="2022-07" db="EMBL/GenBank/DDBJ databases">
        <title>Phylogenomic reconstructions and comparative analyses of Kickxellomycotina fungi.</title>
        <authorList>
            <person name="Reynolds N.K."/>
            <person name="Stajich J.E."/>
            <person name="Barry K."/>
            <person name="Grigoriev I.V."/>
            <person name="Crous P."/>
            <person name="Smith M.E."/>
        </authorList>
    </citation>
    <scope>NUCLEOTIDE SEQUENCE</scope>
    <source>
        <strain evidence="9">RSA 1196</strain>
    </source>
</reference>
<evidence type="ECO:0000313" key="9">
    <source>
        <dbReference type="EMBL" id="KAJ1970299.1"/>
    </source>
</evidence>
<dbReference type="InterPro" id="IPR011598">
    <property type="entry name" value="bHLH_dom"/>
</dbReference>
<dbReference type="SUPFAM" id="SSF47459">
    <property type="entry name" value="HLH, helix-loop-helix DNA-binding domain"/>
    <property type="match status" value="1"/>
</dbReference>
<evidence type="ECO:0000256" key="5">
    <source>
        <dbReference type="ARBA" id="ARBA00023242"/>
    </source>
</evidence>
<feature type="region of interest" description="Disordered" evidence="7">
    <location>
        <begin position="135"/>
        <end position="187"/>
    </location>
</feature>
<keyword evidence="1" id="KW-0805">Transcription regulation</keyword>
<keyword evidence="3" id="KW-0010">Activator</keyword>
<dbReference type="Proteomes" id="UP001150925">
    <property type="component" value="Unassembled WGS sequence"/>
</dbReference>
<evidence type="ECO:0000256" key="4">
    <source>
        <dbReference type="ARBA" id="ARBA00023163"/>
    </source>
</evidence>
<feature type="region of interest" description="Disordered" evidence="7">
    <location>
        <begin position="29"/>
        <end position="62"/>
    </location>
</feature>
<dbReference type="SMART" id="SM00353">
    <property type="entry name" value="HLH"/>
    <property type="match status" value="1"/>
</dbReference>
<dbReference type="OrthoDB" id="8964853at2759"/>
<evidence type="ECO:0000256" key="2">
    <source>
        <dbReference type="ARBA" id="ARBA00023125"/>
    </source>
</evidence>
<evidence type="ECO:0000256" key="7">
    <source>
        <dbReference type="SAM" id="MobiDB-lite"/>
    </source>
</evidence>
<dbReference type="Pfam" id="PF00010">
    <property type="entry name" value="HLH"/>
    <property type="match status" value="1"/>
</dbReference>
<keyword evidence="5" id="KW-0539">Nucleus</keyword>
<evidence type="ECO:0000259" key="8">
    <source>
        <dbReference type="PROSITE" id="PS50888"/>
    </source>
</evidence>
<dbReference type="GO" id="GO:0045944">
    <property type="term" value="P:positive regulation of transcription by RNA polymerase II"/>
    <property type="evidence" value="ECO:0007669"/>
    <property type="project" value="TreeGrafter"/>
</dbReference>
<dbReference type="PANTHER" id="PTHR10328:SF3">
    <property type="entry name" value="PROTEIN MAX"/>
    <property type="match status" value="1"/>
</dbReference>
<keyword evidence="2" id="KW-0238">DNA-binding</keyword>
<feature type="compositionally biased region" description="Low complexity" evidence="7">
    <location>
        <begin position="151"/>
        <end position="168"/>
    </location>
</feature>